<sequence>MKWIIPCFSTFFLIGCSADDSSIPSTEKANKQQNVIYQKGENISSAPIQQNHKRKTSSPENQTLQRKSKILLNVPLVKQNPELKYGCEIASLTMVLQFAGKKVDKLQLAKEIKKDNDPIKRDKKGNILSWGDPDQGFVGDMSGRNAGYAVFDKPIIDLMQKYLPGRSLNLTGKSFDAVLNQINNGQPVIVWTTGDYRLPDRWEEWKHQDETIRTPLDLHAVVLVGYNEQSVYLNDPLSGKKSYPVKKEIFIPSWKALQKRAVSYQ</sequence>
<dbReference type="PANTHER" id="PTHR37806">
    <property type="entry name" value="LMO0724 PROTEIN"/>
    <property type="match status" value="1"/>
</dbReference>
<protein>
    <submittedName>
        <fullName evidence="3">C39 family peptidase</fullName>
    </submittedName>
</protein>
<organism evidence="3 4">
    <name type="scientific">Neobacillus novalis</name>
    <dbReference type="NCBI Taxonomy" id="220687"/>
    <lineage>
        <taxon>Bacteria</taxon>
        <taxon>Bacillati</taxon>
        <taxon>Bacillota</taxon>
        <taxon>Bacilli</taxon>
        <taxon>Bacillales</taxon>
        <taxon>Bacillaceae</taxon>
        <taxon>Neobacillus</taxon>
    </lineage>
</organism>
<dbReference type="InterPro" id="IPR039564">
    <property type="entry name" value="Peptidase_C39-like"/>
</dbReference>
<gene>
    <name evidence="3" type="ORF">QNH39_25590</name>
</gene>
<feature type="domain" description="Peptidase C39-like" evidence="2">
    <location>
        <begin position="72"/>
        <end position="236"/>
    </location>
</feature>
<accession>A0AA95ML20</accession>
<feature type="region of interest" description="Disordered" evidence="1">
    <location>
        <begin position="41"/>
        <end position="63"/>
    </location>
</feature>
<evidence type="ECO:0000256" key="1">
    <source>
        <dbReference type="SAM" id="MobiDB-lite"/>
    </source>
</evidence>
<dbReference type="PANTHER" id="PTHR37806:SF1">
    <property type="entry name" value="PEPTIDASE C39-LIKE DOMAIN-CONTAINING PROTEIN"/>
    <property type="match status" value="1"/>
</dbReference>
<reference evidence="3" key="1">
    <citation type="submission" date="2023-05" db="EMBL/GenBank/DDBJ databases">
        <title>Comparative genomics of Bacillaceae isolates and their secondary metabolite potential.</title>
        <authorList>
            <person name="Song L."/>
            <person name="Nielsen L.J."/>
            <person name="Mohite O."/>
            <person name="Xu X."/>
            <person name="Weber T."/>
            <person name="Kovacs A.T."/>
        </authorList>
    </citation>
    <scope>NUCLEOTIDE SEQUENCE</scope>
    <source>
        <strain evidence="3">XLM17</strain>
    </source>
</reference>
<dbReference type="Gene3D" id="3.90.70.10">
    <property type="entry name" value="Cysteine proteinases"/>
    <property type="match status" value="1"/>
</dbReference>
<dbReference type="InterPro" id="IPR016997">
    <property type="entry name" value="UCP032442"/>
</dbReference>
<dbReference type="RefSeq" id="WP_066093131.1">
    <property type="nucleotide sequence ID" value="NZ_CP126114.1"/>
</dbReference>
<proteinExistence type="predicted"/>
<dbReference type="AlphaFoldDB" id="A0AA95ML20"/>
<dbReference type="Pfam" id="PF13529">
    <property type="entry name" value="Peptidase_C39_2"/>
    <property type="match status" value="1"/>
</dbReference>
<dbReference type="PIRSF" id="PIRSF032442">
    <property type="entry name" value="UCP032442"/>
    <property type="match status" value="1"/>
</dbReference>
<evidence type="ECO:0000313" key="3">
    <source>
        <dbReference type="EMBL" id="WHY85909.1"/>
    </source>
</evidence>
<keyword evidence="4" id="KW-1185">Reference proteome</keyword>
<name>A0AA95ML20_9BACI</name>
<dbReference type="EMBL" id="CP126114">
    <property type="protein sequence ID" value="WHY85909.1"/>
    <property type="molecule type" value="Genomic_DNA"/>
</dbReference>
<dbReference type="Proteomes" id="UP001178288">
    <property type="component" value="Chromosome"/>
</dbReference>
<dbReference type="KEGG" id="nnv:QNH39_25590"/>
<evidence type="ECO:0000259" key="2">
    <source>
        <dbReference type="Pfam" id="PF13529"/>
    </source>
</evidence>
<dbReference type="PROSITE" id="PS51257">
    <property type="entry name" value="PROKAR_LIPOPROTEIN"/>
    <property type="match status" value="1"/>
</dbReference>
<evidence type="ECO:0000313" key="4">
    <source>
        <dbReference type="Proteomes" id="UP001178288"/>
    </source>
</evidence>
<feature type="compositionally biased region" description="Polar residues" evidence="1">
    <location>
        <begin position="41"/>
        <end position="50"/>
    </location>
</feature>